<dbReference type="EMBL" id="CP060587">
    <property type="protein sequence ID" value="QNL95204.1"/>
    <property type="molecule type" value="Genomic_DNA"/>
</dbReference>
<evidence type="ECO:0000313" key="4">
    <source>
        <dbReference type="Proteomes" id="UP000515871"/>
    </source>
</evidence>
<keyword evidence="4" id="KW-1185">Reference proteome</keyword>
<protein>
    <submittedName>
        <fullName evidence="2">Uncharacterized protein</fullName>
    </submittedName>
</protein>
<dbReference type="Proteomes" id="UP000620591">
    <property type="component" value="Unassembled WGS sequence"/>
</dbReference>
<dbReference type="RefSeq" id="WP_187411801.1">
    <property type="nucleotide sequence ID" value="NZ_CP060587.1"/>
</dbReference>
<evidence type="ECO:0000313" key="2">
    <source>
        <dbReference type="EMBL" id="MBC9225734.1"/>
    </source>
</evidence>
<gene>
    <name evidence="3" type="ORF">H9L21_04500</name>
    <name evidence="2" type="ORF">IBG24_05335</name>
</gene>
<evidence type="ECO:0000256" key="1">
    <source>
        <dbReference type="SAM" id="Phobius"/>
    </source>
</evidence>
<accession>A0A8I0ETE9</accession>
<dbReference type="Proteomes" id="UP000515871">
    <property type="component" value="Chromosome"/>
</dbReference>
<evidence type="ECO:0000313" key="3">
    <source>
        <dbReference type="EMBL" id="QNL95204.1"/>
    </source>
</evidence>
<dbReference type="EMBL" id="JACTVM010000001">
    <property type="protein sequence ID" value="MBC9225734.1"/>
    <property type="molecule type" value="Genomic_DNA"/>
</dbReference>
<evidence type="ECO:0000313" key="5">
    <source>
        <dbReference type="Proteomes" id="UP000620591"/>
    </source>
</evidence>
<dbReference type="AlphaFoldDB" id="A0A8I0ETE9"/>
<sequence length="49" mass="5119">MLDLILAAEEAAEHGEAAVNPFVFGAIALAVLMALLLITVVFGLGREHT</sequence>
<proteinExistence type="predicted"/>
<name>A0A8I0ETE9_9ACTN</name>
<keyword evidence="1" id="KW-0812">Transmembrane</keyword>
<reference evidence="2" key="1">
    <citation type="submission" date="2020-09" db="EMBL/GenBank/DDBJ databases">
        <title>Novel species in genus Aeromicrobium.</title>
        <authorList>
            <person name="Zhang G."/>
        </authorList>
    </citation>
    <scope>NUCLEOTIDE SEQUENCE</scope>
    <source>
        <strain evidence="3">Zg-629</strain>
        <strain evidence="4">zg-629</strain>
        <strain evidence="2">Zg-636</strain>
    </source>
</reference>
<feature type="transmembrane region" description="Helical" evidence="1">
    <location>
        <begin position="22"/>
        <end position="44"/>
    </location>
</feature>
<keyword evidence="1" id="KW-0472">Membrane</keyword>
<keyword evidence="1" id="KW-1133">Transmembrane helix</keyword>
<organism evidence="2 5">
    <name type="scientific">Aeromicrobium senzhongii</name>
    <dbReference type="NCBI Taxonomy" id="2663859"/>
    <lineage>
        <taxon>Bacteria</taxon>
        <taxon>Bacillati</taxon>
        <taxon>Actinomycetota</taxon>
        <taxon>Actinomycetes</taxon>
        <taxon>Propionibacteriales</taxon>
        <taxon>Nocardioidaceae</taxon>
        <taxon>Aeromicrobium</taxon>
    </lineage>
</organism>